<keyword evidence="3" id="KW-1185">Reference proteome</keyword>
<proteinExistence type="predicted"/>
<dbReference type="EMBL" id="CP002838">
    <property type="protein sequence ID" value="AEM38646.1"/>
    <property type="molecule type" value="Genomic_DNA"/>
</dbReference>
<dbReference type="eggNOG" id="arCOG01191">
    <property type="taxonomic scope" value="Archaea"/>
</dbReference>
<accession>G0EDG1</accession>
<sequence>MPRYKLPEEWVEKARVFVEDAERHIEAGHYWLACFEAQQAAELYLKALITAVAGVHPFTHDLVELLEALRDLGFNVPEELYVYADALTPHYTLARYPGRKPVTYNKGLAKRCVRYARILIEWVESQAAQSDGGETKETG</sequence>
<dbReference type="AlphaFoldDB" id="G0EDG1"/>
<dbReference type="Proteomes" id="UP000001037">
    <property type="component" value="Chromosome"/>
</dbReference>
<reference evidence="2 3" key="1">
    <citation type="journal article" date="2011" name="Stand. Genomic Sci.">
        <title>Complete genome sequence of the hyperthermophilic chemolithoautotroph Pyrolobus fumarii type strain (1A).</title>
        <authorList>
            <person name="Anderson I."/>
            <person name="Goker M."/>
            <person name="Nolan M."/>
            <person name="Lucas S."/>
            <person name="Hammon N."/>
            <person name="Deshpande S."/>
            <person name="Cheng J.F."/>
            <person name="Tapia R."/>
            <person name="Han C."/>
            <person name="Goodwin L."/>
            <person name="Pitluck S."/>
            <person name="Huntemann M."/>
            <person name="Liolios K."/>
            <person name="Ivanova N."/>
            <person name="Pagani I."/>
            <person name="Mavromatis K."/>
            <person name="Ovchinikova G."/>
            <person name="Pati A."/>
            <person name="Chen A."/>
            <person name="Palaniappan K."/>
            <person name="Land M."/>
            <person name="Hauser L."/>
            <person name="Brambilla E.M."/>
            <person name="Huber H."/>
            <person name="Yasawong M."/>
            <person name="Rohde M."/>
            <person name="Spring S."/>
            <person name="Abt B."/>
            <person name="Sikorski J."/>
            <person name="Wirth R."/>
            <person name="Detter J.C."/>
            <person name="Woyke T."/>
            <person name="Bristow J."/>
            <person name="Eisen J.A."/>
            <person name="Markowitz V."/>
            <person name="Hugenholtz P."/>
            <person name="Kyrpides N.C."/>
            <person name="Klenk H.P."/>
            <person name="Lapidus A."/>
        </authorList>
    </citation>
    <scope>NUCLEOTIDE SEQUENCE [LARGE SCALE GENOMIC DNA]</scope>
    <source>
        <strain evidence="3">DSM 11204 / 1A</strain>
    </source>
</reference>
<dbReference type="STRING" id="694429.Pyrfu_0777"/>
<dbReference type="PROSITE" id="PS50910">
    <property type="entry name" value="HEPN"/>
    <property type="match status" value="1"/>
</dbReference>
<feature type="domain" description="HEPN" evidence="1">
    <location>
        <begin position="11"/>
        <end position="119"/>
    </location>
</feature>
<protein>
    <submittedName>
        <fullName evidence="2">HEPN domain protein</fullName>
    </submittedName>
</protein>
<dbReference type="SMART" id="SM00748">
    <property type="entry name" value="HEPN"/>
    <property type="match status" value="1"/>
</dbReference>
<gene>
    <name evidence="2" type="ordered locus">Pyrfu_0777</name>
</gene>
<dbReference type="Pfam" id="PF05168">
    <property type="entry name" value="HEPN"/>
    <property type="match status" value="1"/>
</dbReference>
<organism evidence="2 3">
    <name type="scientific">Pyrolobus fumarii (strain DSM 11204 / 1A)</name>
    <dbReference type="NCBI Taxonomy" id="694429"/>
    <lineage>
        <taxon>Archaea</taxon>
        <taxon>Thermoproteota</taxon>
        <taxon>Thermoprotei</taxon>
        <taxon>Desulfurococcales</taxon>
        <taxon>Pyrodictiaceae</taxon>
        <taxon>Pyrolobus</taxon>
    </lineage>
</organism>
<name>G0EDG1_PYRF1</name>
<dbReference type="KEGG" id="pfm:Pyrfu_0777"/>
<dbReference type="InterPro" id="IPR007842">
    <property type="entry name" value="HEPN_dom"/>
</dbReference>
<evidence type="ECO:0000259" key="1">
    <source>
        <dbReference type="PROSITE" id="PS50910"/>
    </source>
</evidence>
<evidence type="ECO:0000313" key="2">
    <source>
        <dbReference type="EMBL" id="AEM38646.1"/>
    </source>
</evidence>
<dbReference type="RefSeq" id="WP_014026323.1">
    <property type="nucleotide sequence ID" value="NC_015931.1"/>
</dbReference>
<evidence type="ECO:0000313" key="3">
    <source>
        <dbReference type="Proteomes" id="UP000001037"/>
    </source>
</evidence>
<dbReference type="Gene3D" id="1.20.120.330">
    <property type="entry name" value="Nucleotidyltransferases domain 2"/>
    <property type="match status" value="1"/>
</dbReference>
<dbReference type="InParanoid" id="G0EDG1"/>
<dbReference type="SUPFAM" id="SSF81593">
    <property type="entry name" value="Nucleotidyltransferase substrate binding subunit/domain"/>
    <property type="match status" value="1"/>
</dbReference>
<dbReference type="HOGENOM" id="CLU_123170_2_0_2"/>
<dbReference type="GeneID" id="11139245"/>